<dbReference type="Proteomes" id="UP000065641">
    <property type="component" value="Chromosome"/>
</dbReference>
<evidence type="ECO:0000256" key="1">
    <source>
        <dbReference type="SAM" id="Phobius"/>
    </source>
</evidence>
<dbReference type="RefSeq" id="WP_169792261.1">
    <property type="nucleotide sequence ID" value="NZ_CP013189.1"/>
</dbReference>
<proteinExistence type="predicted"/>
<keyword evidence="1" id="KW-0472">Membrane</keyword>
<dbReference type="EMBL" id="CP013189">
    <property type="protein sequence ID" value="ALO45227.1"/>
    <property type="molecule type" value="Genomic_DNA"/>
</dbReference>
<evidence type="ECO:0000313" key="2">
    <source>
        <dbReference type="EMBL" id="ALO45227.1"/>
    </source>
</evidence>
<reference evidence="2 3" key="1">
    <citation type="submission" date="2015-11" db="EMBL/GenBank/DDBJ databases">
        <authorList>
            <person name="Zhang Y."/>
            <person name="Guo Z."/>
        </authorList>
    </citation>
    <scope>NUCLEOTIDE SEQUENCE [LARGE SCALE GENOMIC DNA]</scope>
    <source>
        <strain evidence="2 3">KCTC 32221</strain>
    </source>
</reference>
<accession>A0A0S2KA93</accession>
<dbReference type="AlphaFoldDB" id="A0A0S2KA93"/>
<keyword evidence="3" id="KW-1185">Reference proteome</keyword>
<protein>
    <submittedName>
        <fullName evidence="2">Uncharacterized protein</fullName>
    </submittedName>
</protein>
<gene>
    <name evidence="2" type="ORF">PS2015_542</name>
</gene>
<organism evidence="2 3">
    <name type="scientific">Pseudohongiella spirulinae</name>
    <dbReference type="NCBI Taxonomy" id="1249552"/>
    <lineage>
        <taxon>Bacteria</taxon>
        <taxon>Pseudomonadati</taxon>
        <taxon>Pseudomonadota</taxon>
        <taxon>Gammaproteobacteria</taxon>
        <taxon>Pseudomonadales</taxon>
        <taxon>Pseudohongiellaceae</taxon>
        <taxon>Pseudohongiella</taxon>
    </lineage>
</organism>
<keyword evidence="1" id="KW-1133">Transmembrane helix</keyword>
<dbReference type="KEGG" id="pspi:PS2015_542"/>
<name>A0A0S2KA93_9GAMM</name>
<sequence>MLSVAVGWSSGALSLIMTGLVYLILMGGYVSDIWLSPGEWTHEQWLIISILVFVVIAVIVIAWRLVKILGGLGKKRELPVLRPGRRAGRDKH</sequence>
<keyword evidence="1" id="KW-0812">Transmembrane</keyword>
<evidence type="ECO:0000313" key="3">
    <source>
        <dbReference type="Proteomes" id="UP000065641"/>
    </source>
</evidence>
<feature type="transmembrane region" description="Helical" evidence="1">
    <location>
        <begin position="45"/>
        <end position="66"/>
    </location>
</feature>
<feature type="transmembrane region" description="Helical" evidence="1">
    <location>
        <begin position="12"/>
        <end position="30"/>
    </location>
</feature>